<feature type="region of interest" description="Disordered" evidence="1">
    <location>
        <begin position="40"/>
        <end position="59"/>
    </location>
</feature>
<dbReference type="GO" id="GO:0005975">
    <property type="term" value="P:carbohydrate metabolic process"/>
    <property type="evidence" value="ECO:0007669"/>
    <property type="project" value="InterPro"/>
</dbReference>
<protein>
    <recommendedName>
        <fullName evidence="2">Glycosyltransferase family 28 N-terminal domain-containing protein</fullName>
    </recommendedName>
</protein>
<name>A0A9P8F0Y5_AURME</name>
<accession>A0A9P8F0Y5</accession>
<dbReference type="InterPro" id="IPR050426">
    <property type="entry name" value="Glycosyltransferase_28"/>
</dbReference>
<dbReference type="Pfam" id="PF03033">
    <property type="entry name" value="Glyco_transf_28"/>
    <property type="match status" value="1"/>
</dbReference>
<evidence type="ECO:0000313" key="5">
    <source>
        <dbReference type="Proteomes" id="UP000729357"/>
    </source>
</evidence>
<dbReference type="EMBL" id="JAHFXS010008310">
    <property type="protein sequence ID" value="KAG9921427.1"/>
    <property type="molecule type" value="Genomic_DNA"/>
</dbReference>
<feature type="domain" description="Glycosyltransferase family 28 N-terminal" evidence="2">
    <location>
        <begin position="90"/>
        <end position="139"/>
    </location>
</feature>
<dbReference type="PANTHER" id="PTHR48050">
    <property type="entry name" value="STEROL 3-BETA-GLUCOSYLTRANSFERASE"/>
    <property type="match status" value="1"/>
</dbReference>
<dbReference type="AlphaFoldDB" id="A0A9P8F0Y5"/>
<dbReference type="Proteomes" id="UP000729357">
    <property type="component" value="Unassembled WGS sequence"/>
</dbReference>
<dbReference type="EMBL" id="JAHFXS010008298">
    <property type="protein sequence ID" value="KAG9921483.1"/>
    <property type="molecule type" value="Genomic_DNA"/>
</dbReference>
<feature type="compositionally biased region" description="Polar residues" evidence="1">
    <location>
        <begin position="1"/>
        <end position="18"/>
    </location>
</feature>
<reference evidence="3" key="2">
    <citation type="submission" date="2021-08" db="EMBL/GenBank/DDBJ databases">
        <authorList>
            <person name="Gostincar C."/>
            <person name="Sun X."/>
            <person name="Song Z."/>
            <person name="Gunde-Cimerman N."/>
        </authorList>
    </citation>
    <scope>NUCLEOTIDE SEQUENCE</scope>
    <source>
        <strain evidence="3">EXF-9298</strain>
    </source>
</reference>
<dbReference type="PANTHER" id="PTHR48050:SF13">
    <property type="entry name" value="STEROL 3-BETA-GLUCOSYLTRANSFERASE UGT80A2"/>
    <property type="match status" value="1"/>
</dbReference>
<dbReference type="SUPFAM" id="SSF53756">
    <property type="entry name" value="UDP-Glycosyltransferase/glycogen phosphorylase"/>
    <property type="match status" value="1"/>
</dbReference>
<organism evidence="3 5">
    <name type="scientific">Aureobasidium melanogenum</name>
    <name type="common">Aureobasidium pullulans var. melanogenum</name>
    <dbReference type="NCBI Taxonomy" id="46634"/>
    <lineage>
        <taxon>Eukaryota</taxon>
        <taxon>Fungi</taxon>
        <taxon>Dikarya</taxon>
        <taxon>Ascomycota</taxon>
        <taxon>Pezizomycotina</taxon>
        <taxon>Dothideomycetes</taxon>
        <taxon>Dothideomycetidae</taxon>
        <taxon>Dothideales</taxon>
        <taxon>Saccotheciaceae</taxon>
        <taxon>Aureobasidium</taxon>
    </lineage>
</organism>
<comment type="caution">
    <text evidence="3">The sequence shown here is derived from an EMBL/GenBank/DDBJ whole genome shotgun (WGS) entry which is preliminary data.</text>
</comment>
<feature type="compositionally biased region" description="Basic and acidic residues" evidence="1">
    <location>
        <begin position="42"/>
        <end position="59"/>
    </location>
</feature>
<gene>
    <name evidence="4" type="ORF">KCU98_g22145</name>
    <name evidence="3" type="ORF">KCU98_g22155</name>
</gene>
<reference evidence="3" key="1">
    <citation type="journal article" date="2021" name="J Fungi (Basel)">
        <title>Virulence traits and population genomics of the black yeast Aureobasidium melanogenum.</title>
        <authorList>
            <person name="Cernosa A."/>
            <person name="Sun X."/>
            <person name="Gostincar C."/>
            <person name="Fang C."/>
            <person name="Gunde-Cimerman N."/>
            <person name="Song Z."/>
        </authorList>
    </citation>
    <scope>NUCLEOTIDE SEQUENCE</scope>
    <source>
        <strain evidence="3">EXF-9298</strain>
    </source>
</reference>
<feature type="region of interest" description="Disordered" evidence="1">
    <location>
        <begin position="1"/>
        <end position="25"/>
    </location>
</feature>
<evidence type="ECO:0000313" key="3">
    <source>
        <dbReference type="EMBL" id="KAG9921427.1"/>
    </source>
</evidence>
<sequence>MSHCFSGSSRKVQRNNSKIQDDGRADVSFDEKLQAKLFRKIKHDDKNATRKNPDEIDGKEPKRQIVHFRSRKDDFVPDLQGFEGVPRMNIAVLITGSRGDVQPFVALGNVLTKAPYNHRVRICTHPNFKDFVEENGLEFFS</sequence>
<proteinExistence type="predicted"/>
<evidence type="ECO:0000256" key="1">
    <source>
        <dbReference type="SAM" id="MobiDB-lite"/>
    </source>
</evidence>
<dbReference type="GO" id="GO:0016758">
    <property type="term" value="F:hexosyltransferase activity"/>
    <property type="evidence" value="ECO:0007669"/>
    <property type="project" value="InterPro"/>
</dbReference>
<evidence type="ECO:0000259" key="2">
    <source>
        <dbReference type="Pfam" id="PF03033"/>
    </source>
</evidence>
<dbReference type="Gene3D" id="3.40.50.2000">
    <property type="entry name" value="Glycogen Phosphorylase B"/>
    <property type="match status" value="1"/>
</dbReference>
<dbReference type="InterPro" id="IPR004276">
    <property type="entry name" value="GlycoTrans_28_N"/>
</dbReference>
<feature type="non-terminal residue" evidence="3">
    <location>
        <position position="1"/>
    </location>
</feature>
<evidence type="ECO:0000313" key="4">
    <source>
        <dbReference type="EMBL" id="KAG9921483.1"/>
    </source>
</evidence>
<keyword evidence="5" id="KW-1185">Reference proteome</keyword>